<protein>
    <recommendedName>
        <fullName evidence="3">Zinc transporter ZupT</fullName>
    </recommendedName>
</protein>
<comment type="caution">
    <text evidence="1">The sequence shown here is derived from an EMBL/GenBank/DDBJ whole genome shotgun (WGS) entry which is preliminary data.</text>
</comment>
<keyword evidence="2" id="KW-1185">Reference proteome</keyword>
<proteinExistence type="predicted"/>
<evidence type="ECO:0008006" key="3">
    <source>
        <dbReference type="Google" id="ProtNLM"/>
    </source>
</evidence>
<dbReference type="Proteomes" id="UP001501490">
    <property type="component" value="Unassembled WGS sequence"/>
</dbReference>
<name>A0ABP7AK42_9ACTN</name>
<dbReference type="EMBL" id="BAABAB010000036">
    <property type="protein sequence ID" value="GAA3634401.1"/>
    <property type="molecule type" value="Genomic_DNA"/>
</dbReference>
<sequence>MHNFAEGLAIGSSAAAGDLSLALLPVIGFGLHNATEGFGIVAQAADPPLSERLSANASSGSLYWWRSWPSLRARFSTW</sequence>
<gene>
    <name evidence="1" type="ORF">GCM10022236_41180</name>
</gene>
<accession>A0ABP7AK42</accession>
<organism evidence="1 2">
    <name type="scientific">Microlunatus ginsengisoli</name>
    <dbReference type="NCBI Taxonomy" id="363863"/>
    <lineage>
        <taxon>Bacteria</taxon>
        <taxon>Bacillati</taxon>
        <taxon>Actinomycetota</taxon>
        <taxon>Actinomycetes</taxon>
        <taxon>Propionibacteriales</taxon>
        <taxon>Propionibacteriaceae</taxon>
        <taxon>Microlunatus</taxon>
    </lineage>
</organism>
<evidence type="ECO:0000313" key="1">
    <source>
        <dbReference type="EMBL" id="GAA3634401.1"/>
    </source>
</evidence>
<reference evidence="2" key="1">
    <citation type="journal article" date="2019" name="Int. J. Syst. Evol. Microbiol.">
        <title>The Global Catalogue of Microorganisms (GCM) 10K type strain sequencing project: providing services to taxonomists for standard genome sequencing and annotation.</title>
        <authorList>
            <consortium name="The Broad Institute Genomics Platform"/>
            <consortium name="The Broad Institute Genome Sequencing Center for Infectious Disease"/>
            <person name="Wu L."/>
            <person name="Ma J."/>
        </authorList>
    </citation>
    <scope>NUCLEOTIDE SEQUENCE [LARGE SCALE GENOMIC DNA]</scope>
    <source>
        <strain evidence="2">JCM 16929</strain>
    </source>
</reference>
<evidence type="ECO:0000313" key="2">
    <source>
        <dbReference type="Proteomes" id="UP001501490"/>
    </source>
</evidence>